<evidence type="ECO:0000313" key="12">
    <source>
        <dbReference type="EMBL" id="OHX66107.1"/>
    </source>
</evidence>
<dbReference type="PROSITE" id="PS52015">
    <property type="entry name" value="TONB_CTD"/>
    <property type="match status" value="1"/>
</dbReference>
<keyword evidence="13" id="KW-1185">Reference proteome</keyword>
<dbReference type="GO" id="GO:0031992">
    <property type="term" value="F:energy transducer activity"/>
    <property type="evidence" value="ECO:0007669"/>
    <property type="project" value="TreeGrafter"/>
</dbReference>
<evidence type="ECO:0000256" key="6">
    <source>
        <dbReference type="ARBA" id="ARBA00022692"/>
    </source>
</evidence>
<dbReference type="PANTHER" id="PTHR33446">
    <property type="entry name" value="PROTEIN TONB-RELATED"/>
    <property type="match status" value="1"/>
</dbReference>
<dbReference type="NCBIfam" id="TIGR01352">
    <property type="entry name" value="tonB_Cterm"/>
    <property type="match status" value="1"/>
</dbReference>
<dbReference type="AlphaFoldDB" id="A0A1S1YYM8"/>
<gene>
    <name evidence="12" type="ORF">NH26_06965</name>
</gene>
<evidence type="ECO:0000313" key="13">
    <source>
        <dbReference type="Proteomes" id="UP000179797"/>
    </source>
</evidence>
<evidence type="ECO:0000256" key="5">
    <source>
        <dbReference type="ARBA" id="ARBA00022519"/>
    </source>
</evidence>
<protein>
    <recommendedName>
        <fullName evidence="11">TonB C-terminal domain-containing protein</fullName>
    </recommendedName>
</protein>
<evidence type="ECO:0000256" key="3">
    <source>
        <dbReference type="ARBA" id="ARBA00022448"/>
    </source>
</evidence>
<comment type="similarity">
    <text evidence="2">Belongs to the TonB family.</text>
</comment>
<organism evidence="12 13">
    <name type="scientific">Flammeovirga pacifica</name>
    <dbReference type="NCBI Taxonomy" id="915059"/>
    <lineage>
        <taxon>Bacteria</taxon>
        <taxon>Pseudomonadati</taxon>
        <taxon>Bacteroidota</taxon>
        <taxon>Cytophagia</taxon>
        <taxon>Cytophagales</taxon>
        <taxon>Flammeovirgaceae</taxon>
        <taxon>Flammeovirga</taxon>
    </lineage>
</organism>
<evidence type="ECO:0000256" key="4">
    <source>
        <dbReference type="ARBA" id="ARBA00022475"/>
    </source>
</evidence>
<dbReference type="STRING" id="915059.NH26_06965"/>
<keyword evidence="7" id="KW-0653">Protein transport</keyword>
<evidence type="ECO:0000256" key="2">
    <source>
        <dbReference type="ARBA" id="ARBA00006555"/>
    </source>
</evidence>
<dbReference type="GO" id="GO:0098797">
    <property type="term" value="C:plasma membrane protein complex"/>
    <property type="evidence" value="ECO:0007669"/>
    <property type="project" value="TreeGrafter"/>
</dbReference>
<feature type="transmembrane region" description="Helical" evidence="10">
    <location>
        <begin position="52"/>
        <end position="73"/>
    </location>
</feature>
<dbReference type="Gene3D" id="3.30.1150.10">
    <property type="match status" value="1"/>
</dbReference>
<name>A0A1S1YYM8_FLAPC</name>
<comment type="subcellular location">
    <subcellularLocation>
        <location evidence="1">Cell inner membrane</location>
        <topology evidence="1">Single-pass membrane protein</topology>
        <orientation evidence="1">Periplasmic side</orientation>
    </subcellularLocation>
</comment>
<evidence type="ECO:0000256" key="1">
    <source>
        <dbReference type="ARBA" id="ARBA00004383"/>
    </source>
</evidence>
<accession>A0A1S1YYM8</accession>
<evidence type="ECO:0000259" key="11">
    <source>
        <dbReference type="PROSITE" id="PS52015"/>
    </source>
</evidence>
<dbReference type="InterPro" id="IPR051045">
    <property type="entry name" value="TonB-dependent_transducer"/>
</dbReference>
<dbReference type="Pfam" id="PF05569">
    <property type="entry name" value="Peptidase_M56"/>
    <property type="match status" value="1"/>
</dbReference>
<keyword evidence="9 10" id="KW-0472">Membrane</keyword>
<evidence type="ECO:0000256" key="7">
    <source>
        <dbReference type="ARBA" id="ARBA00022927"/>
    </source>
</evidence>
<keyword evidence="3" id="KW-0813">Transport</keyword>
<dbReference type="SUPFAM" id="SSF74653">
    <property type="entry name" value="TolA/TonB C-terminal domain"/>
    <property type="match status" value="1"/>
</dbReference>
<feature type="transmembrane region" description="Helical" evidence="10">
    <location>
        <begin position="227"/>
        <end position="246"/>
    </location>
</feature>
<keyword evidence="6 10" id="KW-0812">Transmembrane</keyword>
<reference evidence="12 13" key="1">
    <citation type="journal article" date="2012" name="Int. J. Syst. Evol. Microbiol.">
        <title>Flammeovirga pacifica sp. nov., isolated from deep-sea sediment.</title>
        <authorList>
            <person name="Xu H."/>
            <person name="Fu Y."/>
            <person name="Yang N."/>
            <person name="Ding Z."/>
            <person name="Lai Q."/>
            <person name="Zeng R."/>
        </authorList>
    </citation>
    <scope>NUCLEOTIDE SEQUENCE [LARGE SCALE GENOMIC DNA]</scope>
    <source>
        <strain evidence="13">DSM 24597 / LMG 26175 / WPAGA1</strain>
    </source>
</reference>
<evidence type="ECO:0000256" key="10">
    <source>
        <dbReference type="SAM" id="Phobius"/>
    </source>
</evidence>
<dbReference type="InterPro" id="IPR037682">
    <property type="entry name" value="TonB_C"/>
</dbReference>
<keyword evidence="4" id="KW-1003">Cell membrane</keyword>
<keyword evidence="8 10" id="KW-1133">Transmembrane helix</keyword>
<dbReference type="Pfam" id="PF03544">
    <property type="entry name" value="TonB_C"/>
    <property type="match status" value="1"/>
</dbReference>
<keyword evidence="5" id="KW-0997">Cell inner membrane</keyword>
<sequence>MGMIMSLIFPLINILRYTPEITIIQSLPTVYLPEITVRSSGDIASSTININYWQVVLGVYSMVTILLFIKFIISNYKLIRFINKNEVEYYNEYPLIKTEGRYPTFAYLKYIFWDNSIPLNKKEQLLILKHEETHIKEYHSVDILSMEILKIIFWFHPAIYIIDAALRTQHEFIADKKANDLTNDASYRQLMVRSLFEELSLSVGHGFQFSTVKTRIKMLKKQRSAQWKRVFSILSLVSILGSIVILQSCVDNEVRAMNDALKDIQVKSLYGFNFGDKTYWDVHGTIFSHNLKEETTTISSDQINADYIVSVHVIKDRSKMPDIFKGKVDDIILMSFEDELEAPIISEIQKLPYTNRDLDAEKEFAMKTKEVSSSSDDDVFEVVENPASAPNGMKAFYDDLGKNIIYPNDAKRKDVEGKVYVQFVVNKEGVAEDVKVVRGFDPTFDKVAVDAVAKTVTNWNPATQRGQVVKQRMVLPVVFKL</sequence>
<proteinExistence type="inferred from homology"/>
<evidence type="ECO:0000256" key="8">
    <source>
        <dbReference type="ARBA" id="ARBA00022989"/>
    </source>
</evidence>
<evidence type="ECO:0000256" key="9">
    <source>
        <dbReference type="ARBA" id="ARBA00023136"/>
    </source>
</evidence>
<feature type="domain" description="TonB C-terminal" evidence="11">
    <location>
        <begin position="391"/>
        <end position="481"/>
    </location>
</feature>
<dbReference type="GO" id="GO:0015031">
    <property type="term" value="P:protein transport"/>
    <property type="evidence" value="ECO:0007669"/>
    <property type="project" value="UniProtKB-KW"/>
</dbReference>
<dbReference type="PANTHER" id="PTHR33446:SF2">
    <property type="entry name" value="PROTEIN TONB"/>
    <property type="match status" value="1"/>
</dbReference>
<dbReference type="Proteomes" id="UP000179797">
    <property type="component" value="Unassembled WGS sequence"/>
</dbReference>
<dbReference type="InterPro" id="IPR008756">
    <property type="entry name" value="Peptidase_M56"/>
</dbReference>
<dbReference type="GO" id="GO:0055085">
    <property type="term" value="P:transmembrane transport"/>
    <property type="evidence" value="ECO:0007669"/>
    <property type="project" value="InterPro"/>
</dbReference>
<dbReference type="InterPro" id="IPR006260">
    <property type="entry name" value="TonB/TolA_C"/>
</dbReference>
<dbReference type="EMBL" id="JRYR02000001">
    <property type="protein sequence ID" value="OHX66107.1"/>
    <property type="molecule type" value="Genomic_DNA"/>
</dbReference>
<comment type="caution">
    <text evidence="12">The sequence shown here is derived from an EMBL/GenBank/DDBJ whole genome shotgun (WGS) entry which is preliminary data.</text>
</comment>